<feature type="chain" id="PRO_5003879072" description="DUF4402 domain-containing protein" evidence="1">
    <location>
        <begin position="22"/>
        <end position="169"/>
    </location>
</feature>
<evidence type="ECO:0000313" key="3">
    <source>
        <dbReference type="Proteomes" id="UP000008514"/>
    </source>
</evidence>
<dbReference type="Proteomes" id="UP000008514">
    <property type="component" value="Chromosome"/>
</dbReference>
<dbReference type="Pfam" id="PF14352">
    <property type="entry name" value="DUF4402"/>
    <property type="match status" value="1"/>
</dbReference>
<dbReference type="InterPro" id="IPR025514">
    <property type="entry name" value="DUF4402"/>
</dbReference>
<dbReference type="HOGENOM" id="CLU_124984_2_0_10"/>
<organism evidence="2 3">
    <name type="scientific">Psychroflexus torquis (strain ATCC 700755 / CIP 106069 / ACAM 623)</name>
    <dbReference type="NCBI Taxonomy" id="313595"/>
    <lineage>
        <taxon>Bacteria</taxon>
        <taxon>Pseudomonadati</taxon>
        <taxon>Bacteroidota</taxon>
        <taxon>Flavobacteriia</taxon>
        <taxon>Flavobacteriales</taxon>
        <taxon>Flavobacteriaceae</taxon>
        <taxon>Psychroflexus</taxon>
    </lineage>
</organism>
<evidence type="ECO:0008006" key="4">
    <source>
        <dbReference type="Google" id="ProtNLM"/>
    </source>
</evidence>
<dbReference type="STRING" id="313595.P700755_003216"/>
<dbReference type="OrthoDB" id="1452708at2"/>
<dbReference type="KEGG" id="ptq:P700755_003216"/>
<dbReference type="AlphaFoldDB" id="K4ILA5"/>
<protein>
    <recommendedName>
        <fullName evidence="4">DUF4402 domain-containing protein</fullName>
    </recommendedName>
</protein>
<accession>K4ILA5</accession>
<dbReference type="EMBL" id="CP003879">
    <property type="protein sequence ID" value="AFU69866.1"/>
    <property type="molecule type" value="Genomic_DNA"/>
</dbReference>
<keyword evidence="1" id="KW-0732">Signal</keyword>
<evidence type="ECO:0000313" key="2">
    <source>
        <dbReference type="EMBL" id="AFU69866.1"/>
    </source>
</evidence>
<proteinExistence type="predicted"/>
<gene>
    <name evidence="2" type="ordered locus">P700755_003216</name>
</gene>
<dbReference type="RefSeq" id="WP_015025416.1">
    <property type="nucleotide sequence ID" value="NC_018721.1"/>
</dbReference>
<reference evidence="2" key="2">
    <citation type="submission" date="2012-09" db="EMBL/GenBank/DDBJ databases">
        <title>The complete sequence of Psychroflexus torquis an extreme psychrophile from sea-ice that is stimulated by light.</title>
        <authorList>
            <person name="Feng S."/>
            <person name="Powell S.M."/>
            <person name="Bowman J.P."/>
        </authorList>
    </citation>
    <scope>NUCLEOTIDE SEQUENCE [LARGE SCALE GENOMIC DNA]</scope>
    <source>
        <strain evidence="2">ATCC 700755</strain>
    </source>
</reference>
<name>K4ILA5_PSYTT</name>
<reference evidence="2" key="1">
    <citation type="submission" date="2006-03" db="EMBL/GenBank/DDBJ databases">
        <authorList>
            <person name="Bowman J."/>
            <person name="Ferriera S."/>
            <person name="Johnson J."/>
            <person name="Kravitz S."/>
            <person name="Halpern A."/>
            <person name="Remington K."/>
            <person name="Beeson K."/>
            <person name="Tran B."/>
            <person name="Rogers Y.-H."/>
            <person name="Friedman R."/>
            <person name="Venter J.C."/>
        </authorList>
    </citation>
    <scope>NUCLEOTIDE SEQUENCE [LARGE SCALE GENOMIC DNA]</scope>
    <source>
        <strain evidence="2">ATCC 700755</strain>
    </source>
</reference>
<sequence>MKKINSLITIIIIAITTGAMAQESATASSSATIVAPIGIAQAADMNFGNVAVSSADGTVVMTTGGSTSLTGGVTLPNNTGTVTAAAFDVTGESNYTYSITLPSDAITLVEEEGSEEMTVDTFESDPDTTGTLTTGAQTVNVGGILNVTGGQTAGVYTNSTDLTVTVNYN</sequence>
<feature type="signal peptide" evidence="1">
    <location>
        <begin position="1"/>
        <end position="21"/>
    </location>
</feature>
<keyword evidence="3" id="KW-1185">Reference proteome</keyword>
<dbReference type="eggNOG" id="ENOG50321R4">
    <property type="taxonomic scope" value="Bacteria"/>
</dbReference>
<evidence type="ECO:0000256" key="1">
    <source>
        <dbReference type="SAM" id="SignalP"/>
    </source>
</evidence>